<organism evidence="3 4">
    <name type="scientific">Rhodobacter lacus</name>
    <dbReference type="NCBI Taxonomy" id="1641972"/>
    <lineage>
        <taxon>Bacteria</taxon>
        <taxon>Pseudomonadati</taxon>
        <taxon>Pseudomonadota</taxon>
        <taxon>Alphaproteobacteria</taxon>
        <taxon>Rhodobacterales</taxon>
        <taxon>Rhodobacter group</taxon>
        <taxon>Rhodobacter</taxon>
    </lineage>
</organism>
<reference evidence="4" key="1">
    <citation type="journal article" date="2019" name="Int. J. Syst. Evol. Microbiol.">
        <title>The Global Catalogue of Microorganisms (GCM) 10K type strain sequencing project: providing services to taxonomists for standard genome sequencing and annotation.</title>
        <authorList>
            <consortium name="The Broad Institute Genomics Platform"/>
            <consortium name="The Broad Institute Genome Sequencing Center for Infectious Disease"/>
            <person name="Wu L."/>
            <person name="Ma J."/>
        </authorList>
    </citation>
    <scope>NUCLEOTIDE SEQUENCE [LARGE SCALE GENOMIC DNA]</scope>
    <source>
        <strain evidence="4">CCUG 55131</strain>
    </source>
</reference>
<dbReference type="PANTHER" id="PTHR34068">
    <property type="entry name" value="UPF0145 PROTEIN YBJQ"/>
    <property type="match status" value="1"/>
</dbReference>
<gene>
    <name evidence="3" type="ORF">ACFSM0_11830</name>
</gene>
<proteinExistence type="inferred from homology"/>
<evidence type="ECO:0000313" key="4">
    <source>
        <dbReference type="Proteomes" id="UP001597413"/>
    </source>
</evidence>
<comment type="similarity">
    <text evidence="1 2">Belongs to the UPF0145 family.</text>
</comment>
<dbReference type="PANTHER" id="PTHR34068:SF1">
    <property type="entry name" value="UPF0145 PROTEIN YBJQ"/>
    <property type="match status" value="1"/>
</dbReference>
<dbReference type="SUPFAM" id="SSF117782">
    <property type="entry name" value="YbjQ-like"/>
    <property type="match status" value="1"/>
</dbReference>
<name>A0ABW5AA18_9RHOB</name>
<dbReference type="Pfam" id="PF01906">
    <property type="entry name" value="YbjQ_1"/>
    <property type="match status" value="1"/>
</dbReference>
<dbReference type="HAMAP" id="MF_00338">
    <property type="entry name" value="UPF0145"/>
    <property type="match status" value="1"/>
</dbReference>
<evidence type="ECO:0000256" key="1">
    <source>
        <dbReference type="ARBA" id="ARBA00010751"/>
    </source>
</evidence>
<evidence type="ECO:0000256" key="2">
    <source>
        <dbReference type="HAMAP-Rule" id="MF_00338"/>
    </source>
</evidence>
<sequence>MAICAGCGEKVSRFDLFHGYCPACYDAKRRKDGAERAATEEQEQLAAMERQARLARIILTTETAHDLPVVERLGIVTAEYVVGLNIFRDIAAAFRDTFGGRSETMQRGLREAREAALDDLRAQAVQLGADAVVAVDLDYSEISGGGKSMLFLVASGTAVKLSQV</sequence>
<dbReference type="InterPro" id="IPR035439">
    <property type="entry name" value="UPF0145_dom_sf"/>
</dbReference>
<dbReference type="InterPro" id="IPR002765">
    <property type="entry name" value="UPF0145_YbjQ-like"/>
</dbReference>
<protein>
    <recommendedName>
        <fullName evidence="2">UPF0145 protein ACFSM0_11830</fullName>
    </recommendedName>
</protein>
<accession>A0ABW5AA18</accession>
<dbReference type="Gene3D" id="3.30.110.70">
    <property type="entry name" value="Hypothetical protein apc22750. Chain B"/>
    <property type="match status" value="1"/>
</dbReference>
<dbReference type="EMBL" id="JBHUIX010000012">
    <property type="protein sequence ID" value="MFD2174784.1"/>
    <property type="molecule type" value="Genomic_DNA"/>
</dbReference>
<dbReference type="RefSeq" id="WP_377390596.1">
    <property type="nucleotide sequence ID" value="NZ_JBHUIX010000012.1"/>
</dbReference>
<evidence type="ECO:0000313" key="3">
    <source>
        <dbReference type="EMBL" id="MFD2174784.1"/>
    </source>
</evidence>
<keyword evidence="4" id="KW-1185">Reference proteome</keyword>
<comment type="caution">
    <text evidence="3">The sequence shown here is derived from an EMBL/GenBank/DDBJ whole genome shotgun (WGS) entry which is preliminary data.</text>
</comment>
<dbReference type="Proteomes" id="UP001597413">
    <property type="component" value="Unassembled WGS sequence"/>
</dbReference>